<dbReference type="InterPro" id="IPR003653">
    <property type="entry name" value="Peptidase_C48_C"/>
</dbReference>
<evidence type="ECO:0000256" key="1">
    <source>
        <dbReference type="ARBA" id="ARBA00005234"/>
    </source>
</evidence>
<gene>
    <name evidence="6" type="ORF">CT0861_09682</name>
</gene>
<comment type="similarity">
    <text evidence="1">Belongs to the peptidase C48 family.</text>
</comment>
<accession>A0A161VK29</accession>
<dbReference type="GO" id="GO:0019783">
    <property type="term" value="F:ubiquitin-like protein peptidase activity"/>
    <property type="evidence" value="ECO:0007669"/>
    <property type="project" value="UniProtKB-ARBA"/>
</dbReference>
<comment type="caution">
    <text evidence="6">The sequence shown here is derived from an EMBL/GenBank/DDBJ whole genome shotgun (WGS) entry which is preliminary data.</text>
</comment>
<feature type="region of interest" description="Disordered" evidence="4">
    <location>
        <begin position="268"/>
        <end position="347"/>
    </location>
</feature>
<organism evidence="6 7">
    <name type="scientific">Colletotrichum tofieldiae</name>
    <dbReference type="NCBI Taxonomy" id="708197"/>
    <lineage>
        <taxon>Eukaryota</taxon>
        <taxon>Fungi</taxon>
        <taxon>Dikarya</taxon>
        <taxon>Ascomycota</taxon>
        <taxon>Pezizomycotina</taxon>
        <taxon>Sordariomycetes</taxon>
        <taxon>Hypocreomycetidae</taxon>
        <taxon>Glomerellales</taxon>
        <taxon>Glomerellaceae</taxon>
        <taxon>Colletotrichum</taxon>
        <taxon>Colletotrichum spaethianum species complex</taxon>
    </lineage>
</organism>
<dbReference type="Proteomes" id="UP000076552">
    <property type="component" value="Unassembled WGS sequence"/>
</dbReference>
<dbReference type="GO" id="GO:0008234">
    <property type="term" value="F:cysteine-type peptidase activity"/>
    <property type="evidence" value="ECO:0007669"/>
    <property type="project" value="InterPro"/>
</dbReference>
<reference evidence="6 7" key="1">
    <citation type="submission" date="2015-06" db="EMBL/GenBank/DDBJ databases">
        <title>Survival trade-offs in plant roots during colonization by closely related pathogenic and mutualistic fungi.</title>
        <authorList>
            <person name="Hacquard S."/>
            <person name="Kracher B."/>
            <person name="Hiruma K."/>
            <person name="Weinman A."/>
            <person name="Muench P."/>
            <person name="Garrido Oter R."/>
            <person name="Ver Loren van Themaat E."/>
            <person name="Dallerey J.-F."/>
            <person name="Damm U."/>
            <person name="Henrissat B."/>
            <person name="Lespinet O."/>
            <person name="Thon M."/>
            <person name="Kemen E."/>
            <person name="McHardy A.C."/>
            <person name="Schulze-Lefert P."/>
            <person name="O'Connell R.J."/>
        </authorList>
    </citation>
    <scope>NUCLEOTIDE SEQUENCE [LARGE SCALE GENOMIC DNA]</scope>
    <source>
        <strain evidence="6 7">0861</strain>
    </source>
</reference>
<feature type="compositionally biased region" description="Low complexity" evidence="4">
    <location>
        <begin position="173"/>
        <end position="197"/>
    </location>
</feature>
<keyword evidence="2 6" id="KW-0645">Protease</keyword>
<keyword evidence="3" id="KW-0378">Hydrolase</keyword>
<feature type="region of interest" description="Disordered" evidence="4">
    <location>
        <begin position="164"/>
        <end position="206"/>
    </location>
</feature>
<proteinExistence type="inferred from homology"/>
<feature type="compositionally biased region" description="Basic and acidic residues" evidence="4">
    <location>
        <begin position="283"/>
        <end position="302"/>
    </location>
</feature>
<evidence type="ECO:0000256" key="3">
    <source>
        <dbReference type="ARBA" id="ARBA00022801"/>
    </source>
</evidence>
<sequence length="837" mass="94150">MALDQSLQRLNSLSEHFDNNLLSRRWTQLQQDFVTERPEADFLQWALLNVHRKILNLAVDESFTEDVASLRSDIRRRWKSVCSSLDCSIGVLVMLFGTDIAASRPCLDAFVSLTRKCPATTLCDLFDTFQRTPTLHEKYRYLLAPYLRLQRAVNFFDPTIWPPKKEAARDNTPAHPAHPAAPARIQNPNNENPVVNPQSLGSNQPVDLRLRDDDASVDADASADVSADAAPCAAADADSKLASSPEQFREALTSQAFSSPLRSFGRDSMSPLPLDSVGPLFSDRVEDKSDRIERNGDGHSDNEDGDDILDTSLNSNHDDSFESGVDDNLGADSDSEHGLELDPNPDNELVFSTKSNVSFPEDPMPALDSLSEPLWPIAWKNDKVTQRLGRKRTNSEADVPSVSVLAETKPISMPKRQCAGQARPQRGFDAPEVTQQCTRRVGPRRADLALTVLSLDRLDQRGWLDDHIVHTFMQRLESEDVGIVDSQTVASHQLGQRARQRLRHTLVKRKVIIPFCKNNHWVLFLWTPHNQTLMEYNSGKSVDGTQAGGDTVANLIRWVMDKEEMEIHFQQGRCPKQPNGWDCGVYVIRFGEQIAADEPIPQTIDGDTERLCLKQAILASWQCALHPRELANLLPVNPWTPKQNMETFRSLFVRRSYLNGLLQTSVAGCQSLSSHRHTMWVICEDVHMAQQTALLSLVHHLHTVHHAAVMAALSADAELAELASLTTLQRKAKELVEMYQSIKAREAVKRISRPVERIQDHFDMITHIVSQADPHFDAAAEASKSEGERHLKASTRTNHYVECVLTLLVLRHVVQKFRSNEEKLREQRRGMFGGAWY</sequence>
<evidence type="ECO:0000256" key="4">
    <source>
        <dbReference type="SAM" id="MobiDB-lite"/>
    </source>
</evidence>
<dbReference type="PROSITE" id="PS50600">
    <property type="entry name" value="ULP_PROTEASE"/>
    <property type="match status" value="1"/>
</dbReference>
<name>A0A161VK29_9PEZI</name>
<evidence type="ECO:0000259" key="5">
    <source>
        <dbReference type="PROSITE" id="PS50600"/>
    </source>
</evidence>
<dbReference type="Pfam" id="PF02902">
    <property type="entry name" value="Peptidase_C48"/>
    <property type="match status" value="1"/>
</dbReference>
<dbReference type="STRING" id="708197.A0A161VK29"/>
<dbReference type="EMBL" id="LFIV01000073">
    <property type="protein sequence ID" value="KZL71364.1"/>
    <property type="molecule type" value="Genomic_DNA"/>
</dbReference>
<dbReference type="AlphaFoldDB" id="A0A161VK29"/>
<dbReference type="InterPro" id="IPR038765">
    <property type="entry name" value="Papain-like_cys_pep_sf"/>
</dbReference>
<evidence type="ECO:0000313" key="7">
    <source>
        <dbReference type="Proteomes" id="UP000076552"/>
    </source>
</evidence>
<dbReference type="Gene3D" id="3.40.395.10">
    <property type="entry name" value="Adenoviral Proteinase, Chain A"/>
    <property type="match status" value="1"/>
</dbReference>
<dbReference type="GO" id="GO:0006508">
    <property type="term" value="P:proteolysis"/>
    <property type="evidence" value="ECO:0007669"/>
    <property type="project" value="UniProtKB-KW"/>
</dbReference>
<evidence type="ECO:0000256" key="2">
    <source>
        <dbReference type="ARBA" id="ARBA00022670"/>
    </source>
</evidence>
<keyword evidence="7" id="KW-1185">Reference proteome</keyword>
<dbReference type="SUPFAM" id="SSF54001">
    <property type="entry name" value="Cysteine proteinases"/>
    <property type="match status" value="1"/>
</dbReference>
<feature type="domain" description="Ubiquitin-like protease family profile" evidence="5">
    <location>
        <begin position="448"/>
        <end position="594"/>
    </location>
</feature>
<protein>
    <submittedName>
        <fullName evidence="6">Ulp1 protease family protein</fullName>
    </submittedName>
</protein>
<evidence type="ECO:0000313" key="6">
    <source>
        <dbReference type="EMBL" id="KZL71364.1"/>
    </source>
</evidence>